<dbReference type="InterPro" id="IPR006175">
    <property type="entry name" value="YjgF/YER057c/UK114"/>
</dbReference>
<dbReference type="AlphaFoldDB" id="A0A443ZPV9"/>
<comment type="similarity">
    <text evidence="1">Belongs to the RutC family.</text>
</comment>
<dbReference type="Pfam" id="PF01042">
    <property type="entry name" value="Ribonuc_L-PSP"/>
    <property type="match status" value="2"/>
</dbReference>
<dbReference type="PANTHER" id="PTHR11803:SF58">
    <property type="entry name" value="PROTEIN HMF1-RELATED"/>
    <property type="match status" value="1"/>
</dbReference>
<name>A0A443ZPV9_9PSED</name>
<protein>
    <submittedName>
        <fullName evidence="2">Uncharacterized protein</fullName>
    </submittedName>
</protein>
<dbReference type="SUPFAM" id="SSF55298">
    <property type="entry name" value="YjgF-like"/>
    <property type="match status" value="3"/>
</dbReference>
<dbReference type="CDD" id="cd00448">
    <property type="entry name" value="YjgF_YER057c_UK114_family"/>
    <property type="match status" value="1"/>
</dbReference>
<dbReference type="PANTHER" id="PTHR11803">
    <property type="entry name" value="2-IMINOBUTANOATE/2-IMINOPROPANOATE DEAMINASE RIDA"/>
    <property type="match status" value="1"/>
</dbReference>
<comment type="caution">
    <text evidence="2">The sequence shown here is derived from an EMBL/GenBank/DDBJ whole genome shotgun (WGS) entry which is preliminary data.</text>
</comment>
<sequence length="405" mass="43320">MSDLTPAIALASSLPVQPWRCRRLGQQLFVGGVLPVDADGQLIGAGDIEAQTHAVFRNLKAALEAAGLEMADLVRLNTYYVYEGEEAQATVYWEKMTRVRLQYFPDPGPAATAVRVHGTGCPGALIQLEAEALSVPCAQRQRIMPAHSWDWSIPVPLSQGWQVQEQIWVGGQVSADRAGKAVSLGDLSGQTHNVLEHIRHVLQDAGAQFSDLTQLKVCYLHDGDAQAAESRLQDIMQVVRATCGEPLPPVTAFGVNLLYEGLLLEIDASAQRGAAHEDGVTEAGNRNAATDVQVRRSGSRVHVAGQSVATTALEPAFNAVLLRLVGQLRSVGCGPEALAHLHVLVAGTEADHAPLQALTLFTRALQRYCGDNLPPFTLVRVIGLPDGASVQVDALAVDAQEARRA</sequence>
<evidence type="ECO:0000313" key="2">
    <source>
        <dbReference type="EMBL" id="RWU21149.1"/>
    </source>
</evidence>
<accession>A0A443ZPV9</accession>
<proteinExistence type="inferred from homology"/>
<organism evidence="2 3">
    <name type="scientific">Pseudomonas alkylphenolica</name>
    <dbReference type="NCBI Taxonomy" id="237609"/>
    <lineage>
        <taxon>Bacteria</taxon>
        <taxon>Pseudomonadati</taxon>
        <taxon>Pseudomonadota</taxon>
        <taxon>Gammaproteobacteria</taxon>
        <taxon>Pseudomonadales</taxon>
        <taxon>Pseudomonadaceae</taxon>
        <taxon>Pseudomonas</taxon>
    </lineage>
</organism>
<dbReference type="OrthoDB" id="583118at2"/>
<dbReference type="EMBL" id="QJRG01000047">
    <property type="protein sequence ID" value="RWU21149.1"/>
    <property type="molecule type" value="Genomic_DNA"/>
</dbReference>
<dbReference type="GO" id="GO:0019239">
    <property type="term" value="F:deaminase activity"/>
    <property type="evidence" value="ECO:0007669"/>
    <property type="project" value="TreeGrafter"/>
</dbReference>
<reference evidence="2 3" key="1">
    <citation type="submission" date="2018-06" db="EMBL/GenBank/DDBJ databases">
        <title>Bacteria isolated from soil of Wuhan.</title>
        <authorList>
            <person name="Wei X."/>
            <person name="Chunhua H."/>
        </authorList>
    </citation>
    <scope>NUCLEOTIDE SEQUENCE [LARGE SCALE GENOMIC DNA]</scope>
    <source>
        <strain evidence="3">xwS2</strain>
    </source>
</reference>
<evidence type="ECO:0000256" key="1">
    <source>
        <dbReference type="ARBA" id="ARBA00010552"/>
    </source>
</evidence>
<dbReference type="GO" id="GO:0005829">
    <property type="term" value="C:cytosol"/>
    <property type="evidence" value="ECO:0007669"/>
    <property type="project" value="TreeGrafter"/>
</dbReference>
<dbReference type="Proteomes" id="UP000288983">
    <property type="component" value="Unassembled WGS sequence"/>
</dbReference>
<dbReference type="InterPro" id="IPR035959">
    <property type="entry name" value="RutC-like_sf"/>
</dbReference>
<evidence type="ECO:0000313" key="3">
    <source>
        <dbReference type="Proteomes" id="UP000288983"/>
    </source>
</evidence>
<dbReference type="RefSeq" id="WP_128324754.1">
    <property type="nucleotide sequence ID" value="NZ_QJRG01000047.1"/>
</dbReference>
<gene>
    <name evidence="2" type="ORF">DM813_18285</name>
</gene>
<dbReference type="Gene3D" id="3.30.1330.40">
    <property type="entry name" value="RutC-like"/>
    <property type="match status" value="3"/>
</dbReference>